<dbReference type="EMBL" id="CATQJA010002710">
    <property type="protein sequence ID" value="CAJ0587909.1"/>
    <property type="molecule type" value="Genomic_DNA"/>
</dbReference>
<organism evidence="3 4">
    <name type="scientific">Mesorhabditis spiculigera</name>
    <dbReference type="NCBI Taxonomy" id="96644"/>
    <lineage>
        <taxon>Eukaryota</taxon>
        <taxon>Metazoa</taxon>
        <taxon>Ecdysozoa</taxon>
        <taxon>Nematoda</taxon>
        <taxon>Chromadorea</taxon>
        <taxon>Rhabditida</taxon>
        <taxon>Rhabditina</taxon>
        <taxon>Rhabditomorpha</taxon>
        <taxon>Rhabditoidea</taxon>
        <taxon>Rhabditidae</taxon>
        <taxon>Mesorhabditinae</taxon>
        <taxon>Mesorhabditis</taxon>
    </lineage>
</organism>
<dbReference type="Proteomes" id="UP001177023">
    <property type="component" value="Unassembled WGS sequence"/>
</dbReference>
<comment type="caution">
    <text evidence="3">The sequence shown here is derived from an EMBL/GenBank/DDBJ whole genome shotgun (WGS) entry which is preliminary data.</text>
</comment>
<reference evidence="3" key="1">
    <citation type="submission" date="2023-06" db="EMBL/GenBank/DDBJ databases">
        <authorList>
            <person name="Delattre M."/>
        </authorList>
    </citation>
    <scope>NUCLEOTIDE SEQUENCE</scope>
    <source>
        <strain evidence="3">AF72</strain>
    </source>
</reference>
<accession>A0AA36DJH5</accession>
<evidence type="ECO:0000256" key="1">
    <source>
        <dbReference type="SAM" id="MobiDB-lite"/>
    </source>
</evidence>
<feature type="compositionally biased region" description="Acidic residues" evidence="1">
    <location>
        <begin position="58"/>
        <end position="77"/>
    </location>
</feature>
<name>A0AA36DJH5_9BILA</name>
<gene>
    <name evidence="3" type="ORF">MSPICULIGERA_LOCUS25862</name>
</gene>
<dbReference type="AlphaFoldDB" id="A0AA36DJH5"/>
<evidence type="ECO:0000313" key="4">
    <source>
        <dbReference type="Proteomes" id="UP001177023"/>
    </source>
</evidence>
<sequence length="217" mass="25711">MSGYYGWVFFVGFALLQVVAAEDEMRPARLPYPSRELIEEISKRFIEEGNYEKSEAENTVDGEHEEDYQEAYEEEAEEKPQRGASVQFFKAEPVYTPVVIKKEPKRKQLVTRQAVPRPLMQRPPVVLQYQAQVQAVQQAQPVQQVQYYQPQYYQPQPQQQPQYQQPQYQQYYQQPPPVQQAYYNYQNQQSPYGLQPQPQPQQQPIQYAGYNTYYYQG</sequence>
<evidence type="ECO:0000313" key="3">
    <source>
        <dbReference type="EMBL" id="CAJ0587909.1"/>
    </source>
</evidence>
<keyword evidence="4" id="KW-1185">Reference proteome</keyword>
<feature type="chain" id="PRO_5041266595" evidence="2">
    <location>
        <begin position="22"/>
        <end position="217"/>
    </location>
</feature>
<feature type="non-terminal residue" evidence="3">
    <location>
        <position position="217"/>
    </location>
</feature>
<protein>
    <submittedName>
        <fullName evidence="3">Uncharacterized protein</fullName>
    </submittedName>
</protein>
<proteinExistence type="predicted"/>
<feature type="region of interest" description="Disordered" evidence="1">
    <location>
        <begin position="49"/>
        <end position="83"/>
    </location>
</feature>
<keyword evidence="2" id="KW-0732">Signal</keyword>
<evidence type="ECO:0000256" key="2">
    <source>
        <dbReference type="SAM" id="SignalP"/>
    </source>
</evidence>
<feature type="signal peptide" evidence="2">
    <location>
        <begin position="1"/>
        <end position="21"/>
    </location>
</feature>